<keyword evidence="6" id="KW-1133">Transmembrane helix</keyword>
<dbReference type="Pfam" id="PF07686">
    <property type="entry name" value="V-set"/>
    <property type="match status" value="1"/>
</dbReference>
<dbReference type="Gene3D" id="2.60.40.10">
    <property type="entry name" value="Immunoglobulins"/>
    <property type="match status" value="1"/>
</dbReference>
<dbReference type="CDD" id="cd16842">
    <property type="entry name" value="Ig_SLAM-like_N"/>
    <property type="match status" value="1"/>
</dbReference>
<dbReference type="GO" id="GO:0009897">
    <property type="term" value="C:external side of plasma membrane"/>
    <property type="evidence" value="ECO:0007669"/>
    <property type="project" value="TreeGrafter"/>
</dbReference>
<keyword evidence="3" id="KW-0812">Transmembrane</keyword>
<gene>
    <name evidence="14" type="primary">Cd84</name>
    <name evidence="14" type="ORF">PHOROB_LOCUS6993</name>
</gene>
<accession>A0AAU9ZBV1</accession>
<dbReference type="InterPro" id="IPR013783">
    <property type="entry name" value="Ig-like_fold"/>
</dbReference>
<dbReference type="GO" id="GO:0043030">
    <property type="term" value="P:regulation of macrophage activation"/>
    <property type="evidence" value="ECO:0007669"/>
    <property type="project" value="TreeGrafter"/>
</dbReference>
<evidence type="ECO:0000256" key="10">
    <source>
        <dbReference type="ARBA" id="ARBA00023180"/>
    </source>
</evidence>
<evidence type="ECO:0000256" key="11">
    <source>
        <dbReference type="ARBA" id="ARBA00023319"/>
    </source>
</evidence>
<name>A0AAU9ZBV1_PHORO</name>
<dbReference type="GO" id="GO:0071639">
    <property type="term" value="P:positive regulation of monocyte chemotactic protein-1 production"/>
    <property type="evidence" value="ECO:0007669"/>
    <property type="project" value="TreeGrafter"/>
</dbReference>
<evidence type="ECO:0000256" key="2">
    <source>
        <dbReference type="ARBA" id="ARBA00022588"/>
    </source>
</evidence>
<sequence length="148" mass="17020">MAHHHLWIWFLCLQTWPETAGRDADLLVVNGILGESVTFPLNMQEPQKVKNIVWLSKSSVAFVKSRLKGEPPEVTVTQAAYEGRIAVIDQNYDLVITHLRMEDAGTYSADINIQNNTSTTTKKYHLHIYRKLWEDRGQILLLLSRFLT</sequence>
<dbReference type="InterPro" id="IPR013106">
    <property type="entry name" value="Ig_V-set"/>
</dbReference>
<dbReference type="EMBL" id="CALSGD010001417">
    <property type="protein sequence ID" value="CAH6789493.1"/>
    <property type="molecule type" value="Genomic_DNA"/>
</dbReference>
<dbReference type="InterPro" id="IPR036179">
    <property type="entry name" value="Ig-like_dom_sf"/>
</dbReference>
<evidence type="ECO:0000256" key="9">
    <source>
        <dbReference type="ARBA" id="ARBA00023157"/>
    </source>
</evidence>
<evidence type="ECO:0000256" key="3">
    <source>
        <dbReference type="ARBA" id="ARBA00022692"/>
    </source>
</evidence>
<reference evidence="14" key="1">
    <citation type="submission" date="2022-06" db="EMBL/GenBank/DDBJ databases">
        <authorList>
            <person name="Andreotti S."/>
            <person name="Wyler E."/>
        </authorList>
    </citation>
    <scope>NUCLEOTIDE SEQUENCE</scope>
</reference>
<dbReference type="GO" id="GO:0032760">
    <property type="term" value="P:positive regulation of tumor necrosis factor production"/>
    <property type="evidence" value="ECO:0007669"/>
    <property type="project" value="TreeGrafter"/>
</dbReference>
<dbReference type="Proteomes" id="UP001152836">
    <property type="component" value="Unassembled WGS sequence"/>
</dbReference>
<keyword evidence="5" id="KW-0391">Immunity</keyword>
<evidence type="ECO:0000313" key="15">
    <source>
        <dbReference type="Proteomes" id="UP001152836"/>
    </source>
</evidence>
<dbReference type="InterPro" id="IPR015631">
    <property type="entry name" value="CD2/SLAM_rcpt"/>
</dbReference>
<evidence type="ECO:0000256" key="7">
    <source>
        <dbReference type="ARBA" id="ARBA00023130"/>
    </source>
</evidence>
<evidence type="ECO:0000256" key="12">
    <source>
        <dbReference type="SAM" id="SignalP"/>
    </source>
</evidence>
<keyword evidence="4 12" id="KW-0732">Signal</keyword>
<dbReference type="GO" id="GO:0042110">
    <property type="term" value="P:T cell activation"/>
    <property type="evidence" value="ECO:0007669"/>
    <property type="project" value="TreeGrafter"/>
</dbReference>
<evidence type="ECO:0000256" key="6">
    <source>
        <dbReference type="ARBA" id="ARBA00022989"/>
    </source>
</evidence>
<keyword evidence="7" id="KW-1064">Adaptive immunity</keyword>
<evidence type="ECO:0000256" key="5">
    <source>
        <dbReference type="ARBA" id="ARBA00022859"/>
    </source>
</evidence>
<keyword evidence="9" id="KW-1015">Disulfide bond</keyword>
<evidence type="ECO:0000256" key="8">
    <source>
        <dbReference type="ARBA" id="ARBA00023136"/>
    </source>
</evidence>
<keyword evidence="2" id="KW-0399">Innate immunity</keyword>
<dbReference type="SUPFAM" id="SSF48726">
    <property type="entry name" value="Immunoglobulin"/>
    <property type="match status" value="1"/>
</dbReference>
<evidence type="ECO:0000313" key="14">
    <source>
        <dbReference type="EMBL" id="CAH6789493.1"/>
    </source>
</evidence>
<dbReference type="GO" id="GO:0045087">
    <property type="term" value="P:innate immune response"/>
    <property type="evidence" value="ECO:0007669"/>
    <property type="project" value="UniProtKB-KW"/>
</dbReference>
<feature type="domain" description="Immunoglobulin V-set" evidence="13">
    <location>
        <begin position="29"/>
        <end position="128"/>
    </location>
</feature>
<feature type="chain" id="PRO_5043975947" evidence="12">
    <location>
        <begin position="22"/>
        <end position="148"/>
    </location>
</feature>
<keyword evidence="11" id="KW-0393">Immunoglobulin domain</keyword>
<protein>
    <submittedName>
        <fullName evidence="14">Cd84 protein</fullName>
    </submittedName>
</protein>
<feature type="signal peptide" evidence="12">
    <location>
        <begin position="1"/>
        <end position="21"/>
    </location>
</feature>
<evidence type="ECO:0000256" key="4">
    <source>
        <dbReference type="ARBA" id="ARBA00022729"/>
    </source>
</evidence>
<dbReference type="PANTHER" id="PTHR12080:SF103">
    <property type="entry name" value="SLAM FAMILY MEMBER 5"/>
    <property type="match status" value="1"/>
</dbReference>
<evidence type="ECO:0000256" key="1">
    <source>
        <dbReference type="ARBA" id="ARBA00004479"/>
    </source>
</evidence>
<dbReference type="AlphaFoldDB" id="A0AAU9ZBV1"/>
<comment type="subcellular location">
    <subcellularLocation>
        <location evidence="1">Membrane</location>
        <topology evidence="1">Single-pass type I membrane protein</topology>
    </subcellularLocation>
</comment>
<dbReference type="PANTHER" id="PTHR12080">
    <property type="entry name" value="SIGNALING LYMPHOCYTIC ACTIVATION MOLECULE"/>
    <property type="match status" value="1"/>
</dbReference>
<dbReference type="FunFam" id="2.60.40.10:FF:000820">
    <property type="entry name" value="SLAM family member 7"/>
    <property type="match status" value="1"/>
</dbReference>
<proteinExistence type="predicted"/>
<evidence type="ECO:0000259" key="13">
    <source>
        <dbReference type="Pfam" id="PF07686"/>
    </source>
</evidence>
<comment type="caution">
    <text evidence="14">The sequence shown here is derived from an EMBL/GenBank/DDBJ whole genome shotgun (WGS) entry which is preliminary data.</text>
</comment>
<organism evidence="14 15">
    <name type="scientific">Phodopus roborovskii</name>
    <name type="common">Roborovski's desert hamster</name>
    <name type="synonym">Cricetulus roborovskii</name>
    <dbReference type="NCBI Taxonomy" id="109678"/>
    <lineage>
        <taxon>Eukaryota</taxon>
        <taxon>Metazoa</taxon>
        <taxon>Chordata</taxon>
        <taxon>Craniata</taxon>
        <taxon>Vertebrata</taxon>
        <taxon>Euteleostomi</taxon>
        <taxon>Mammalia</taxon>
        <taxon>Eutheria</taxon>
        <taxon>Euarchontoglires</taxon>
        <taxon>Glires</taxon>
        <taxon>Rodentia</taxon>
        <taxon>Myomorpha</taxon>
        <taxon>Muroidea</taxon>
        <taxon>Cricetidae</taxon>
        <taxon>Cricetinae</taxon>
        <taxon>Phodopus</taxon>
    </lineage>
</organism>
<dbReference type="GO" id="GO:0032715">
    <property type="term" value="P:negative regulation of interleukin-6 production"/>
    <property type="evidence" value="ECO:0007669"/>
    <property type="project" value="TreeGrafter"/>
</dbReference>
<keyword evidence="10" id="KW-0325">Glycoprotein</keyword>
<dbReference type="GO" id="GO:0002250">
    <property type="term" value="P:adaptive immune response"/>
    <property type="evidence" value="ECO:0007669"/>
    <property type="project" value="UniProtKB-KW"/>
</dbReference>
<keyword evidence="15" id="KW-1185">Reference proteome</keyword>
<keyword evidence="8" id="KW-0472">Membrane</keyword>